<evidence type="ECO:0000259" key="2">
    <source>
        <dbReference type="SMART" id="SM00382"/>
    </source>
</evidence>
<dbReference type="EMBL" id="LNSV01000145">
    <property type="protein sequence ID" value="KUH35402.1"/>
    <property type="molecule type" value="Genomic_DNA"/>
</dbReference>
<reference evidence="3 4" key="1">
    <citation type="submission" date="2015-11" db="EMBL/GenBank/DDBJ databases">
        <title>Genome-wide analysis reveals the secondary metabolome in Streptomyces kanasensis ZX01.</title>
        <authorList>
            <person name="Zhang G."/>
            <person name="Han L."/>
            <person name="Feng J."/>
            <person name="Zhang X."/>
        </authorList>
    </citation>
    <scope>NUCLEOTIDE SEQUENCE [LARGE SCALE GENOMIC DNA]</scope>
    <source>
        <strain evidence="3 4">ZX01</strain>
    </source>
</reference>
<keyword evidence="4" id="KW-1185">Reference proteome</keyword>
<comment type="caution">
    <text evidence="3">The sequence shown here is derived from an EMBL/GenBank/DDBJ whole genome shotgun (WGS) entry which is preliminary data.</text>
</comment>
<evidence type="ECO:0000256" key="1">
    <source>
        <dbReference type="SAM" id="MobiDB-lite"/>
    </source>
</evidence>
<dbReference type="RefSeq" id="WP_058945314.1">
    <property type="nucleotide sequence ID" value="NZ_LNSV01000145.1"/>
</dbReference>
<evidence type="ECO:0000313" key="3">
    <source>
        <dbReference type="EMBL" id="KUH35402.1"/>
    </source>
</evidence>
<feature type="domain" description="AAA+ ATPase" evidence="2">
    <location>
        <begin position="39"/>
        <end position="331"/>
    </location>
</feature>
<dbReference type="SUPFAM" id="SSF52540">
    <property type="entry name" value="P-loop containing nucleoside triphosphate hydrolases"/>
    <property type="match status" value="1"/>
</dbReference>
<feature type="compositionally biased region" description="Gly residues" evidence="1">
    <location>
        <begin position="492"/>
        <end position="501"/>
    </location>
</feature>
<proteinExistence type="predicted"/>
<feature type="region of interest" description="Disordered" evidence="1">
    <location>
        <begin position="485"/>
        <end position="520"/>
    </location>
</feature>
<accession>A0A100Y0E8</accession>
<gene>
    <name evidence="3" type="ORF">ATE80_29415</name>
</gene>
<organism evidence="3 4">
    <name type="scientific">Streptomyces kanasensis</name>
    <dbReference type="NCBI Taxonomy" id="936756"/>
    <lineage>
        <taxon>Bacteria</taxon>
        <taxon>Bacillati</taxon>
        <taxon>Actinomycetota</taxon>
        <taxon>Actinomycetes</taxon>
        <taxon>Kitasatosporales</taxon>
        <taxon>Streptomycetaceae</taxon>
        <taxon>Streptomyces</taxon>
    </lineage>
</organism>
<protein>
    <recommendedName>
        <fullName evidence="2">AAA+ ATPase domain-containing protein</fullName>
    </recommendedName>
</protein>
<name>A0A100Y0E8_9ACTN</name>
<dbReference type="SMART" id="SM00382">
    <property type="entry name" value="AAA"/>
    <property type="match status" value="1"/>
</dbReference>
<dbReference type="InterPro" id="IPR003593">
    <property type="entry name" value="AAA+_ATPase"/>
</dbReference>
<dbReference type="Proteomes" id="UP000054011">
    <property type="component" value="Unassembled WGS sequence"/>
</dbReference>
<dbReference type="AlphaFoldDB" id="A0A100Y0E8"/>
<sequence>MDRELHGREAVLDPTGLVARLTGLAPYDFAGVAYEHGDDPPVTVLTGGRGTGKTALLKQIRNAYRRGTPLAFLDCAHVEEPADHGPGWTPVTGALAELAVQLSPRVLAARPVRFPRLSLGLAAVASISWSQEDDERTRRDLQRLGPVLSTVDEARGTATTWVGKVLAKLAATAADGAGPLAGPLAEATVETLLEEVFGRYQRRTETFYGGYRNAGGNGKLGLHRIAVDFSQGGARRADAEAFLVGALVEDLRRAYTGLTRLGTRRGRPLLLLDNAHLPLGRRLVEPILRDRAGGRRDQVVVIAASRDAGHEGLRRATRARLPEVAHRAPCPRGPDVTSGILAVELTPLSAAHTRSLFERHDPAGRTPAELPGAVHRLTGGRPLAVALLGRAAGQAPAGERGTLTPGALLDLAVEVREDSPAVPVAETLLAALLPELRPGEAAALTVLAAAHDEESARALARTRLRAASADGDVALRLRDALRADGWQTGTSGTAGAGGTAGTPGPTGSTPAGGGPTTGAAPAHFVADPLLRALLLHRLRFHDGDGPVYAAWRAVHETLLAHHGPQPGPYRLRQELALGRTEGAVTRLRETFPDPDVGGWLDRLLFVASAPYPREPLRAGPDPRRAVALGRDPGAVDALAGLDAETGALHQSVRRLLHAVWLLTDPLALPDEAVVERMAHELRQLSGRHLTGSSPLWDAATHWPRDIRARRAPSSPPGHEDGA</sequence>
<dbReference type="InterPro" id="IPR027417">
    <property type="entry name" value="P-loop_NTPase"/>
</dbReference>
<dbReference type="STRING" id="936756.ATE80_29415"/>
<dbReference type="OrthoDB" id="4139076at2"/>
<evidence type="ECO:0000313" key="4">
    <source>
        <dbReference type="Proteomes" id="UP000054011"/>
    </source>
</evidence>